<dbReference type="InterPro" id="IPR036397">
    <property type="entry name" value="RNaseH_sf"/>
</dbReference>
<evidence type="ECO:0000313" key="2">
    <source>
        <dbReference type="Proteomes" id="UP000595437"/>
    </source>
</evidence>
<dbReference type="OrthoDB" id="2446457at2759"/>
<reference evidence="2" key="1">
    <citation type="submission" date="2021-01" db="EMBL/GenBank/DDBJ databases">
        <title>Caligus Genome Assembly.</title>
        <authorList>
            <person name="Gallardo-Escarate C."/>
        </authorList>
    </citation>
    <scope>NUCLEOTIDE SEQUENCE [LARGE SCALE GENOMIC DNA]</scope>
</reference>
<name>A0A7T8KF58_CALRO</name>
<proteinExistence type="predicted"/>
<dbReference type="Proteomes" id="UP000595437">
    <property type="component" value="Chromosome 5"/>
</dbReference>
<accession>A0A7T8KF58</accession>
<protein>
    <submittedName>
        <fullName evidence="1">Uncharacterized protein</fullName>
    </submittedName>
</protein>
<dbReference type="Gene3D" id="3.30.420.10">
    <property type="entry name" value="Ribonuclease H-like superfamily/Ribonuclease H"/>
    <property type="match status" value="1"/>
</dbReference>
<keyword evidence="2" id="KW-1185">Reference proteome</keyword>
<sequence length="96" mass="11108">MADNMETWPKNMWPPQSPDLNPLDFSIWWHVESKACKIRHSNVNDLKTSVNKVWRSCASVRGLFVWGIPRLPRGRFEAKGGSNWSIIASVNMYHKP</sequence>
<dbReference type="GO" id="GO:0003676">
    <property type="term" value="F:nucleic acid binding"/>
    <property type="evidence" value="ECO:0007669"/>
    <property type="project" value="InterPro"/>
</dbReference>
<dbReference type="EMBL" id="CP045894">
    <property type="protein sequence ID" value="QQP54792.1"/>
    <property type="molecule type" value="Genomic_DNA"/>
</dbReference>
<evidence type="ECO:0000313" key="1">
    <source>
        <dbReference type="EMBL" id="QQP54792.1"/>
    </source>
</evidence>
<organism evidence="1 2">
    <name type="scientific">Caligus rogercresseyi</name>
    <name type="common">Sea louse</name>
    <dbReference type="NCBI Taxonomy" id="217165"/>
    <lineage>
        <taxon>Eukaryota</taxon>
        <taxon>Metazoa</taxon>
        <taxon>Ecdysozoa</taxon>
        <taxon>Arthropoda</taxon>
        <taxon>Crustacea</taxon>
        <taxon>Multicrustacea</taxon>
        <taxon>Hexanauplia</taxon>
        <taxon>Copepoda</taxon>
        <taxon>Siphonostomatoida</taxon>
        <taxon>Caligidae</taxon>
        <taxon>Caligus</taxon>
    </lineage>
</organism>
<gene>
    <name evidence="1" type="ORF">FKW44_007738</name>
</gene>
<dbReference type="AlphaFoldDB" id="A0A7T8KF58"/>